<sequence length="85" mass="9422">MRDQDRRWSGLCSNPRRANNGVKSGEGGRGVQTLPDIPGCAQSLGVNEATPPLKTIPCFSVRKWMLFNNQEVISDIPEMPFPLHT</sequence>
<reference evidence="2 3" key="1">
    <citation type="journal article" date="2023" name="Mol. Biol. Evol.">
        <title>Genomics of Secondarily Temperate Adaptation in the Only Non-Antarctic Icefish.</title>
        <authorList>
            <person name="Rivera-Colon A.G."/>
            <person name="Rayamajhi N."/>
            <person name="Minhas B.F."/>
            <person name="Madrigal G."/>
            <person name="Bilyk K.T."/>
            <person name="Yoon V."/>
            <person name="Hune M."/>
            <person name="Gregory S."/>
            <person name="Cheng C.H.C."/>
            <person name="Catchen J.M."/>
        </authorList>
    </citation>
    <scope>NUCLEOTIDE SEQUENCE [LARGE SCALE GENOMIC DNA]</scope>
    <source>
        <strain evidence="2">JC2023a</strain>
    </source>
</reference>
<dbReference type="EMBL" id="JAULUE010002053">
    <property type="protein sequence ID" value="KAK5896663.1"/>
    <property type="molecule type" value="Genomic_DNA"/>
</dbReference>
<organism evidence="2 3">
    <name type="scientific">Champsocephalus esox</name>
    <name type="common">pike icefish</name>
    <dbReference type="NCBI Taxonomy" id="159716"/>
    <lineage>
        <taxon>Eukaryota</taxon>
        <taxon>Metazoa</taxon>
        <taxon>Chordata</taxon>
        <taxon>Craniata</taxon>
        <taxon>Vertebrata</taxon>
        <taxon>Euteleostomi</taxon>
        <taxon>Actinopterygii</taxon>
        <taxon>Neopterygii</taxon>
        <taxon>Teleostei</taxon>
        <taxon>Neoteleostei</taxon>
        <taxon>Acanthomorphata</taxon>
        <taxon>Eupercaria</taxon>
        <taxon>Perciformes</taxon>
        <taxon>Notothenioidei</taxon>
        <taxon>Channichthyidae</taxon>
        <taxon>Champsocephalus</taxon>
    </lineage>
</organism>
<dbReference type="Proteomes" id="UP001335648">
    <property type="component" value="Unassembled WGS sequence"/>
</dbReference>
<feature type="region of interest" description="Disordered" evidence="1">
    <location>
        <begin position="1"/>
        <end position="34"/>
    </location>
</feature>
<proteinExistence type="predicted"/>
<accession>A0AAN8GZH5</accession>
<evidence type="ECO:0000313" key="3">
    <source>
        <dbReference type="Proteomes" id="UP001335648"/>
    </source>
</evidence>
<gene>
    <name evidence="2" type="ORF">CesoFtcFv8_009802</name>
</gene>
<dbReference type="AlphaFoldDB" id="A0AAN8GZH5"/>
<comment type="caution">
    <text evidence="2">The sequence shown here is derived from an EMBL/GenBank/DDBJ whole genome shotgun (WGS) entry which is preliminary data.</text>
</comment>
<protein>
    <submittedName>
        <fullName evidence="2">Uncharacterized protein</fullName>
    </submittedName>
</protein>
<name>A0AAN8GZH5_9TELE</name>
<evidence type="ECO:0000256" key="1">
    <source>
        <dbReference type="SAM" id="MobiDB-lite"/>
    </source>
</evidence>
<keyword evidence="3" id="KW-1185">Reference proteome</keyword>
<evidence type="ECO:0000313" key="2">
    <source>
        <dbReference type="EMBL" id="KAK5896663.1"/>
    </source>
</evidence>